<name>A0A4V3VLF5_9EURY</name>
<dbReference type="InterPro" id="IPR013783">
    <property type="entry name" value="Ig-like_fold"/>
</dbReference>
<dbReference type="Proteomes" id="UP000318864">
    <property type="component" value="Unassembled WGS sequence"/>
</dbReference>
<evidence type="ECO:0000256" key="1">
    <source>
        <dbReference type="SAM" id="Phobius"/>
    </source>
</evidence>
<keyword evidence="1" id="KW-0472">Membrane</keyword>
<dbReference type="PANTHER" id="PTHR35902">
    <property type="entry name" value="S-LAYER DOMAIN-LIKE PROTEIN-RELATED"/>
    <property type="match status" value="1"/>
</dbReference>
<comment type="caution">
    <text evidence="3">The sequence shown here is derived from an EMBL/GenBank/DDBJ whole genome shotgun (WGS) entry which is preliminary data.</text>
</comment>
<feature type="transmembrane region" description="Helical" evidence="1">
    <location>
        <begin position="429"/>
        <end position="451"/>
    </location>
</feature>
<keyword evidence="1" id="KW-0812">Transmembrane</keyword>
<gene>
    <name evidence="3" type="ORF">D8Y22_08735</name>
</gene>
<evidence type="ECO:0000313" key="4">
    <source>
        <dbReference type="Proteomes" id="UP000318864"/>
    </source>
</evidence>
<dbReference type="EMBL" id="RBZW01000021">
    <property type="protein sequence ID" value="THE65467.1"/>
    <property type="molecule type" value="Genomic_DNA"/>
</dbReference>
<dbReference type="PANTHER" id="PTHR35902:SF3">
    <property type="entry name" value="NPCBM-ASSOCIATED, NEW3 DOMAIN OF ALPHA-GALACTOSIDASE"/>
    <property type="match status" value="1"/>
</dbReference>
<keyword evidence="1" id="KW-1133">Transmembrane helix</keyword>
<organism evidence="3 4">
    <name type="scientific">Salinadaptatus halalkaliphilus</name>
    <dbReference type="NCBI Taxonomy" id="2419781"/>
    <lineage>
        <taxon>Archaea</taxon>
        <taxon>Methanobacteriati</taxon>
        <taxon>Methanobacteriota</taxon>
        <taxon>Stenosarchaea group</taxon>
        <taxon>Halobacteria</taxon>
        <taxon>Halobacteriales</taxon>
        <taxon>Natrialbaceae</taxon>
        <taxon>Salinadaptatus</taxon>
    </lineage>
</organism>
<evidence type="ECO:0000313" key="3">
    <source>
        <dbReference type="EMBL" id="THE65467.1"/>
    </source>
</evidence>
<evidence type="ECO:0000259" key="2">
    <source>
        <dbReference type="Pfam" id="PF10633"/>
    </source>
</evidence>
<keyword evidence="4" id="KW-1185">Reference proteome</keyword>
<dbReference type="AlphaFoldDB" id="A0A4V3VLF5"/>
<sequence length="454" mass="48920">MTTARNVRLEPDDDTTDLSVRSGETAIGAVSETQPGQSTLVVDVPDDAEAGTYSVNVDVSYSYTYQQSSSGVTYDRTASRTKTIDLVVDDDARFELVSATTDAQVGDSGTLEAVVENTGDETAHDVSVALESLSGGLVFGESAQDTARIDELEAGETTTVTYDVSVAPDTTQRQYTLDGTVQFRTEDGLQRVDDSPSVGVIPQAEQQFSLSDIESDLYVGEDGDLHGTVTNVGPNHAENVVVRYTDESPNVVPIETAVAVGTLEAGESETFRLPLEISGEAEAVDRAIDLAVQYRNSDFEQRLYEDLEIVTSVSAQRDQFLVDVQDRELAAGEEKHVDVEITNNLDQTVTDVEARLFASDPLDSDDDEAFIQELEPGESTTMTFALEADPTATAKTYPISFDFRYDDERGTSKLSDTTRVAIDVTESEGGLPLTLIGVIVLTGLGAGAYVYQRS</sequence>
<dbReference type="Gene3D" id="2.60.40.10">
    <property type="entry name" value="Immunoglobulins"/>
    <property type="match status" value="3"/>
</dbReference>
<reference evidence="3 4" key="1">
    <citation type="submission" date="2018-10" db="EMBL/GenBank/DDBJ databases">
        <title>Natronolimnobius sp. XQ-INN 246 isolated from Inner Mongolia Autonomous Region of China.</title>
        <authorList>
            <person name="Xue Q."/>
        </authorList>
    </citation>
    <scope>NUCLEOTIDE SEQUENCE [LARGE SCALE GENOMIC DNA]</scope>
    <source>
        <strain evidence="3 4">XQ-INN 246</strain>
    </source>
</reference>
<protein>
    <submittedName>
        <fullName evidence="3">Exo-alpha-sialidase</fullName>
    </submittedName>
</protein>
<proteinExistence type="predicted"/>
<accession>A0A4V3VLF5</accession>
<dbReference type="Pfam" id="PF10633">
    <property type="entry name" value="NPCBM_assoc"/>
    <property type="match status" value="1"/>
</dbReference>
<dbReference type="InterPro" id="IPR018905">
    <property type="entry name" value="A-galactase_NEW3"/>
</dbReference>
<feature type="domain" description="Alpha-galactosidase NEW3" evidence="2">
    <location>
        <begin position="104"/>
        <end position="183"/>
    </location>
</feature>